<evidence type="ECO:0000313" key="2">
    <source>
        <dbReference type="EMBL" id="KAH0550464.1"/>
    </source>
</evidence>
<reference evidence="2 3" key="1">
    <citation type="journal article" date="2021" name="J. Hered.">
        <title>A chromosome-level genome assembly of the parasitoid wasp, Cotesia glomerata (Hymenoptera: Braconidae).</title>
        <authorList>
            <person name="Pinto B.J."/>
            <person name="Weis J.J."/>
            <person name="Gamble T."/>
            <person name="Ode P.J."/>
            <person name="Paul R."/>
            <person name="Zaspel J.M."/>
        </authorList>
    </citation>
    <scope>NUCLEOTIDE SEQUENCE [LARGE SCALE GENOMIC DNA]</scope>
    <source>
        <strain evidence="2">CgM1</strain>
    </source>
</reference>
<sequence>MKARRHSIPTGDSTLSSSDGWQESEHKNPIKEMLVGLSSDSLITREEAISGIYFISAPDENLAKDVIHRALKTTRV</sequence>
<protein>
    <submittedName>
        <fullName evidence="2">Uncharacterized protein</fullName>
    </submittedName>
</protein>
<evidence type="ECO:0000313" key="3">
    <source>
        <dbReference type="Proteomes" id="UP000826195"/>
    </source>
</evidence>
<organism evidence="2 3">
    <name type="scientific">Cotesia glomerata</name>
    <name type="common">Lepidopteran parasitic wasp</name>
    <name type="synonym">Apanteles glomeratus</name>
    <dbReference type="NCBI Taxonomy" id="32391"/>
    <lineage>
        <taxon>Eukaryota</taxon>
        <taxon>Metazoa</taxon>
        <taxon>Ecdysozoa</taxon>
        <taxon>Arthropoda</taxon>
        <taxon>Hexapoda</taxon>
        <taxon>Insecta</taxon>
        <taxon>Pterygota</taxon>
        <taxon>Neoptera</taxon>
        <taxon>Endopterygota</taxon>
        <taxon>Hymenoptera</taxon>
        <taxon>Apocrita</taxon>
        <taxon>Ichneumonoidea</taxon>
        <taxon>Braconidae</taxon>
        <taxon>Microgastrinae</taxon>
        <taxon>Cotesia</taxon>
    </lineage>
</organism>
<dbReference type="EMBL" id="JAHXZJ010001864">
    <property type="protein sequence ID" value="KAH0550464.1"/>
    <property type="molecule type" value="Genomic_DNA"/>
</dbReference>
<feature type="region of interest" description="Disordered" evidence="1">
    <location>
        <begin position="1"/>
        <end position="27"/>
    </location>
</feature>
<proteinExistence type="predicted"/>
<name>A0AAV7IJ53_COTGL</name>
<accession>A0AAV7IJ53</accession>
<dbReference type="AlphaFoldDB" id="A0AAV7IJ53"/>
<gene>
    <name evidence="2" type="ORF">KQX54_019546</name>
</gene>
<comment type="caution">
    <text evidence="2">The sequence shown here is derived from an EMBL/GenBank/DDBJ whole genome shotgun (WGS) entry which is preliminary data.</text>
</comment>
<keyword evidence="3" id="KW-1185">Reference proteome</keyword>
<feature type="compositionally biased region" description="Polar residues" evidence="1">
    <location>
        <begin position="10"/>
        <end position="21"/>
    </location>
</feature>
<evidence type="ECO:0000256" key="1">
    <source>
        <dbReference type="SAM" id="MobiDB-lite"/>
    </source>
</evidence>
<dbReference type="Proteomes" id="UP000826195">
    <property type="component" value="Unassembled WGS sequence"/>
</dbReference>